<comment type="caution">
    <text evidence="1">The sequence shown here is derived from an EMBL/GenBank/DDBJ whole genome shotgun (WGS) entry which is preliminary data.</text>
</comment>
<dbReference type="Proteomes" id="UP000661112">
    <property type="component" value="Unassembled WGS sequence"/>
</dbReference>
<gene>
    <name evidence="1" type="ORF">H6G83_25330</name>
</gene>
<reference evidence="1 2" key="1">
    <citation type="journal article" date="2020" name="ISME J.">
        <title>Comparative genomics reveals insights into cyanobacterial evolution and habitat adaptation.</title>
        <authorList>
            <person name="Chen M.Y."/>
            <person name="Teng W.K."/>
            <person name="Zhao L."/>
            <person name="Hu C.X."/>
            <person name="Zhou Y.K."/>
            <person name="Han B.P."/>
            <person name="Song L.R."/>
            <person name="Shu W.S."/>
        </authorList>
    </citation>
    <scope>NUCLEOTIDE SEQUENCE [LARGE SCALE GENOMIC DNA]</scope>
    <source>
        <strain evidence="1 2">FACHB-119</strain>
    </source>
</reference>
<accession>A0ABR8DDT7</accession>
<sequence>MILTATASTTINNSQLIDNDFAAGYFDASIGLPARYINPEYYQGYLAYTAETGNTPF</sequence>
<dbReference type="RefSeq" id="WP_190477112.1">
    <property type="nucleotide sequence ID" value="NZ_JACJSG010000042.1"/>
</dbReference>
<keyword evidence="2" id="KW-1185">Reference proteome</keyword>
<protein>
    <submittedName>
        <fullName evidence="1">Uncharacterized protein</fullName>
    </submittedName>
</protein>
<proteinExistence type="predicted"/>
<name>A0ABR8DDT7_9NOST</name>
<dbReference type="EMBL" id="JACJSG010000042">
    <property type="protein sequence ID" value="MBD2503888.1"/>
    <property type="molecule type" value="Genomic_DNA"/>
</dbReference>
<evidence type="ECO:0000313" key="1">
    <source>
        <dbReference type="EMBL" id="MBD2503888.1"/>
    </source>
</evidence>
<organism evidence="1 2">
    <name type="scientific">Anabaena azotica FACHB-119</name>
    <dbReference type="NCBI Taxonomy" id="947527"/>
    <lineage>
        <taxon>Bacteria</taxon>
        <taxon>Bacillati</taxon>
        <taxon>Cyanobacteriota</taxon>
        <taxon>Cyanophyceae</taxon>
        <taxon>Nostocales</taxon>
        <taxon>Nostocaceae</taxon>
        <taxon>Anabaena</taxon>
        <taxon>Anabaena azotica</taxon>
    </lineage>
</organism>
<evidence type="ECO:0000313" key="2">
    <source>
        <dbReference type="Proteomes" id="UP000661112"/>
    </source>
</evidence>